<reference evidence="1 2" key="1">
    <citation type="journal article" date="2013" name="Nat. Genet.">
        <title>The genome of the hydatid tapeworm Echinococcus granulosus.</title>
        <authorList>
            <person name="Zheng H."/>
            <person name="Zhang W."/>
            <person name="Zhang L."/>
            <person name="Zhang Z."/>
            <person name="Li J."/>
            <person name="Lu G."/>
            <person name="Zhu Y."/>
            <person name="Wang Y."/>
            <person name="Huang Y."/>
            <person name="Liu J."/>
            <person name="Kang H."/>
            <person name="Chen J."/>
            <person name="Wang L."/>
            <person name="Chen A."/>
            <person name="Yu S."/>
            <person name="Gao Z."/>
            <person name="Jin L."/>
            <person name="Gu W."/>
            <person name="Wang Z."/>
            <person name="Zhao L."/>
            <person name="Shi B."/>
            <person name="Wen H."/>
            <person name="Lin R."/>
            <person name="Jones M.K."/>
            <person name="Brejova B."/>
            <person name="Vinar T."/>
            <person name="Zhao G."/>
            <person name="McManus D.P."/>
            <person name="Chen Z."/>
            <person name="Zhou Y."/>
            <person name="Wang S."/>
        </authorList>
    </citation>
    <scope>NUCLEOTIDE SEQUENCE [LARGE SCALE GENOMIC DNA]</scope>
</reference>
<comment type="caution">
    <text evidence="1">The sequence shown here is derived from an EMBL/GenBank/DDBJ whole genome shotgun (WGS) entry which is preliminary data.</text>
</comment>
<gene>
    <name evidence="1" type="ORF">EGR_10668</name>
</gene>
<accession>W6ULW6</accession>
<dbReference type="RefSeq" id="XP_024345665.1">
    <property type="nucleotide sequence ID" value="XM_024499917.1"/>
</dbReference>
<dbReference type="GeneID" id="36346383"/>
<dbReference type="KEGG" id="egl:EGR_10668"/>
<dbReference type="AlphaFoldDB" id="W6ULW6"/>
<name>W6ULW6_ECHGR</name>
<dbReference type="Proteomes" id="UP000019149">
    <property type="component" value="Unassembled WGS sequence"/>
</dbReference>
<proteinExistence type="predicted"/>
<evidence type="ECO:0000313" key="1">
    <source>
        <dbReference type="EMBL" id="EUB54469.1"/>
    </source>
</evidence>
<sequence length="74" mass="8367">MLVGSKVVGAAADVSKGTSNSTWKNGAKKEPTIFNVQNSWTNIFTTQPIITFYEKNGFFMLAFITHFIHWHMDL</sequence>
<dbReference type="OrthoDB" id="10573066at2759"/>
<organism evidence="1 2">
    <name type="scientific">Echinococcus granulosus</name>
    <name type="common">Hydatid tapeworm</name>
    <dbReference type="NCBI Taxonomy" id="6210"/>
    <lineage>
        <taxon>Eukaryota</taxon>
        <taxon>Metazoa</taxon>
        <taxon>Spiralia</taxon>
        <taxon>Lophotrochozoa</taxon>
        <taxon>Platyhelminthes</taxon>
        <taxon>Cestoda</taxon>
        <taxon>Eucestoda</taxon>
        <taxon>Cyclophyllidea</taxon>
        <taxon>Taeniidae</taxon>
        <taxon>Echinococcus</taxon>
        <taxon>Echinococcus granulosus group</taxon>
    </lineage>
</organism>
<dbReference type="CTD" id="36346383"/>
<evidence type="ECO:0000313" key="2">
    <source>
        <dbReference type="Proteomes" id="UP000019149"/>
    </source>
</evidence>
<dbReference type="EMBL" id="APAU02000249">
    <property type="protein sequence ID" value="EUB54469.1"/>
    <property type="molecule type" value="Genomic_DNA"/>
</dbReference>
<keyword evidence="2" id="KW-1185">Reference proteome</keyword>
<protein>
    <submittedName>
        <fullName evidence="1">Uncharacterized protein</fullName>
    </submittedName>
</protein>